<dbReference type="InterPro" id="IPR005720">
    <property type="entry name" value="Dihydroorotate_DH_cat"/>
</dbReference>
<comment type="catalytic activity">
    <reaction evidence="11">
        <text>(S)-dihydroorotate + a quinone = orotate + a quinol</text>
        <dbReference type="Rhea" id="RHEA:30187"/>
        <dbReference type="ChEBI" id="CHEBI:24646"/>
        <dbReference type="ChEBI" id="CHEBI:30839"/>
        <dbReference type="ChEBI" id="CHEBI:30864"/>
        <dbReference type="ChEBI" id="CHEBI:132124"/>
        <dbReference type="EC" id="1.3.5.2"/>
    </reaction>
</comment>
<dbReference type="GO" id="GO:0009220">
    <property type="term" value="P:pyrimidine ribonucleotide biosynthetic process"/>
    <property type="evidence" value="ECO:0007669"/>
    <property type="project" value="TreeGrafter"/>
</dbReference>
<evidence type="ECO:0000256" key="5">
    <source>
        <dbReference type="ARBA" id="ARBA00012791"/>
    </source>
</evidence>
<evidence type="ECO:0000256" key="4">
    <source>
        <dbReference type="ARBA" id="ARBA00005359"/>
    </source>
</evidence>
<comment type="pathway">
    <text evidence="3">Pyrimidine metabolism; UMP biosynthesis via de novo pathway; orotate from (S)-dihydroorotate (quinone route): step 1/1.</text>
</comment>
<dbReference type="AlphaFoldDB" id="A0A9J2P763"/>
<evidence type="ECO:0000256" key="8">
    <source>
        <dbReference type="ARBA" id="ARBA00022643"/>
    </source>
</evidence>
<evidence type="ECO:0000256" key="3">
    <source>
        <dbReference type="ARBA" id="ARBA00005161"/>
    </source>
</evidence>
<keyword evidence="9" id="KW-0560">Oxidoreductase</keyword>
<dbReference type="PROSITE" id="PS00912">
    <property type="entry name" value="DHODEHASE_2"/>
    <property type="match status" value="1"/>
</dbReference>
<dbReference type="PANTHER" id="PTHR48109:SF4">
    <property type="entry name" value="DIHYDROOROTATE DEHYDROGENASE (QUINONE), MITOCHONDRIAL"/>
    <property type="match status" value="1"/>
</dbReference>
<dbReference type="EC" id="1.3.5.2" evidence="5"/>
<comment type="subcellular location">
    <subcellularLocation>
        <location evidence="2">Membrane</location>
    </subcellularLocation>
</comment>
<comment type="similarity">
    <text evidence="4">Belongs to the dihydroorotate dehydrogenase family. Type 2 subfamily.</text>
</comment>
<evidence type="ECO:0000256" key="2">
    <source>
        <dbReference type="ARBA" id="ARBA00004370"/>
    </source>
</evidence>
<dbReference type="GO" id="GO:0106430">
    <property type="term" value="F:dihydroorotate dehydrogenase (quinone) activity"/>
    <property type="evidence" value="ECO:0007669"/>
    <property type="project" value="UniProtKB-EC"/>
</dbReference>
<reference evidence="14" key="1">
    <citation type="submission" date="2023-03" db="UniProtKB">
        <authorList>
            <consortium name="WormBaseParasite"/>
        </authorList>
    </citation>
    <scope>IDENTIFICATION</scope>
</reference>
<dbReference type="CDD" id="cd04738">
    <property type="entry name" value="DHOD_2_like"/>
    <property type="match status" value="1"/>
</dbReference>
<dbReference type="PANTHER" id="PTHR48109">
    <property type="entry name" value="DIHYDROOROTATE DEHYDROGENASE (QUINONE), MITOCHONDRIAL-RELATED"/>
    <property type="match status" value="1"/>
</dbReference>
<dbReference type="GO" id="GO:0006207">
    <property type="term" value="P:'de novo' pyrimidine nucleobase biosynthetic process"/>
    <property type="evidence" value="ECO:0007669"/>
    <property type="project" value="InterPro"/>
</dbReference>
<comment type="cofactor">
    <cofactor evidence="1">
        <name>FMN</name>
        <dbReference type="ChEBI" id="CHEBI:58210"/>
    </cofactor>
</comment>
<name>A0A9J2P763_ASCLU</name>
<evidence type="ECO:0000256" key="10">
    <source>
        <dbReference type="ARBA" id="ARBA00023136"/>
    </source>
</evidence>
<dbReference type="InterPro" id="IPR005719">
    <property type="entry name" value="Dihydroorotate_DH_2"/>
</dbReference>
<proteinExistence type="inferred from homology"/>
<dbReference type="Proteomes" id="UP000036681">
    <property type="component" value="Unplaced"/>
</dbReference>
<evidence type="ECO:0000256" key="7">
    <source>
        <dbReference type="ARBA" id="ARBA00022630"/>
    </source>
</evidence>
<dbReference type="GO" id="GO:0005743">
    <property type="term" value="C:mitochondrial inner membrane"/>
    <property type="evidence" value="ECO:0007669"/>
    <property type="project" value="TreeGrafter"/>
</dbReference>
<dbReference type="InterPro" id="IPR050074">
    <property type="entry name" value="DHO_dehydrogenase"/>
</dbReference>
<keyword evidence="8" id="KW-0288">FMN</keyword>
<evidence type="ECO:0000313" key="14">
    <source>
        <dbReference type="WBParaSite" id="ALUE_0000523301-mRNA-1"/>
    </source>
</evidence>
<protein>
    <recommendedName>
        <fullName evidence="6">Dihydroorotate dehydrogenase (quinone), mitochondrial</fullName>
        <ecNumber evidence="5">1.3.5.2</ecNumber>
    </recommendedName>
</protein>
<feature type="domain" description="Dihydroorotate dehydrogenase catalytic" evidence="12">
    <location>
        <begin position="78"/>
        <end position="139"/>
    </location>
</feature>
<accession>A0A9J2P763</accession>
<keyword evidence="10" id="KW-0472">Membrane</keyword>
<dbReference type="Gene3D" id="3.20.20.70">
    <property type="entry name" value="Aldolase class I"/>
    <property type="match status" value="2"/>
</dbReference>
<keyword evidence="13" id="KW-1185">Reference proteome</keyword>
<feature type="domain" description="Dihydroorotate dehydrogenase catalytic" evidence="12">
    <location>
        <begin position="186"/>
        <end position="443"/>
    </location>
</feature>
<evidence type="ECO:0000256" key="11">
    <source>
        <dbReference type="ARBA" id="ARBA00048639"/>
    </source>
</evidence>
<evidence type="ECO:0000313" key="13">
    <source>
        <dbReference type="Proteomes" id="UP000036681"/>
    </source>
</evidence>
<dbReference type="SUPFAM" id="SSF51395">
    <property type="entry name" value="FMN-linked oxidoreductases"/>
    <property type="match status" value="1"/>
</dbReference>
<organism evidence="13 14">
    <name type="scientific">Ascaris lumbricoides</name>
    <name type="common">Giant roundworm</name>
    <dbReference type="NCBI Taxonomy" id="6252"/>
    <lineage>
        <taxon>Eukaryota</taxon>
        <taxon>Metazoa</taxon>
        <taxon>Ecdysozoa</taxon>
        <taxon>Nematoda</taxon>
        <taxon>Chromadorea</taxon>
        <taxon>Rhabditida</taxon>
        <taxon>Spirurina</taxon>
        <taxon>Ascaridomorpha</taxon>
        <taxon>Ascaridoidea</taxon>
        <taxon>Ascarididae</taxon>
        <taxon>Ascaris</taxon>
    </lineage>
</organism>
<dbReference type="InterPro" id="IPR001295">
    <property type="entry name" value="Dihydroorotate_DH_CS"/>
</dbReference>
<dbReference type="InterPro" id="IPR013785">
    <property type="entry name" value="Aldolase_TIM"/>
</dbReference>
<dbReference type="Pfam" id="PF01180">
    <property type="entry name" value="DHO_dh"/>
    <property type="match status" value="2"/>
</dbReference>
<evidence type="ECO:0000256" key="6">
    <source>
        <dbReference type="ARBA" id="ARBA00017599"/>
    </source>
</evidence>
<dbReference type="PROSITE" id="PS00911">
    <property type="entry name" value="DHODEHASE_1"/>
    <property type="match status" value="1"/>
</dbReference>
<keyword evidence="7" id="KW-0285">Flavoprotein</keyword>
<dbReference type="WBParaSite" id="ALUE_0000523301-mRNA-1">
    <property type="protein sequence ID" value="ALUE_0000523301-mRNA-1"/>
    <property type="gene ID" value="ALUE_0000523301"/>
</dbReference>
<evidence type="ECO:0000256" key="9">
    <source>
        <dbReference type="ARBA" id="ARBA00023002"/>
    </source>
</evidence>
<evidence type="ECO:0000259" key="12">
    <source>
        <dbReference type="Pfam" id="PF01180"/>
    </source>
</evidence>
<evidence type="ECO:0000256" key="1">
    <source>
        <dbReference type="ARBA" id="ARBA00001917"/>
    </source>
</evidence>
<sequence length="461" mass="50116">MLFCSYITKSTLIVVCSGTALYAAVEYVLGSEPFFAKQVMPLVHRFTNAETAHRWGIVLAKYGLTPPFGYNRVEYPELETTVFGKKFRNPVGLAAGFDKDGEAIDGLRRSGFGFIEIGSVTPLPQAGNPKPRLFRLLEDESSGIPLIVPGRHGNPELTEAGTVSRISGESSDLGIQEAPLLRALRREGIINRYGFNSAGVGVVYARVKKTFQADADVHLGVNLGKNKASEDARLDYEIGVNYFGAYSDYLVVNVSSPNTPGLRGLQNKAELQSVSSVHCISLSALLLHQLFYFIFQLLTVVKAAADRISGKKPVVLLKISPDLIESEKKEIAKVVMDKRYGIDGMIVSNTTISRPVDLRSKHSHEDGGLSGKPLKELSTQCVRDMYRLTSGKVPIIGCGGISSGADAYAKIRAGASLVQLYTALVYQGFPVIGKVKRELAELLRRDGYSNVSEAVGADHKR</sequence>